<evidence type="ECO:0000313" key="3">
    <source>
        <dbReference type="Proteomes" id="UP001529510"/>
    </source>
</evidence>
<dbReference type="InterPro" id="IPR052749">
    <property type="entry name" value="Alpha-tectorin"/>
</dbReference>
<dbReference type="PROSITE" id="PS51220">
    <property type="entry name" value="NIDO"/>
    <property type="match status" value="1"/>
</dbReference>
<organism evidence="2 3">
    <name type="scientific">Cirrhinus mrigala</name>
    <name type="common">Mrigala</name>
    <dbReference type="NCBI Taxonomy" id="683832"/>
    <lineage>
        <taxon>Eukaryota</taxon>
        <taxon>Metazoa</taxon>
        <taxon>Chordata</taxon>
        <taxon>Craniata</taxon>
        <taxon>Vertebrata</taxon>
        <taxon>Euteleostomi</taxon>
        <taxon>Actinopterygii</taxon>
        <taxon>Neopterygii</taxon>
        <taxon>Teleostei</taxon>
        <taxon>Ostariophysi</taxon>
        <taxon>Cypriniformes</taxon>
        <taxon>Cyprinidae</taxon>
        <taxon>Labeoninae</taxon>
        <taxon>Labeonini</taxon>
        <taxon>Cirrhinus</taxon>
    </lineage>
</organism>
<dbReference type="PANTHER" id="PTHR46160:SF9">
    <property type="entry name" value="PROTEIN PRY2-RELATED"/>
    <property type="match status" value="1"/>
</dbReference>
<dbReference type="InterPro" id="IPR003886">
    <property type="entry name" value="NIDO_dom"/>
</dbReference>
<dbReference type="EMBL" id="JAMKFB020000012">
    <property type="protein sequence ID" value="KAL0179025.1"/>
    <property type="molecule type" value="Genomic_DNA"/>
</dbReference>
<comment type="caution">
    <text evidence="2">The sequence shown here is derived from an EMBL/GenBank/DDBJ whole genome shotgun (WGS) entry which is preliminary data.</text>
</comment>
<protein>
    <recommendedName>
        <fullName evidence="1">NIDO domain-containing protein</fullName>
    </recommendedName>
</protein>
<feature type="domain" description="NIDO" evidence="1">
    <location>
        <begin position="32"/>
        <end position="84"/>
    </location>
</feature>
<sequence length="84" mass="9616">VNNNGLLTFNQALPGAQPYPFPTYGTEDYIAPLWTDLNDFGMGVYSYKQYTNGSVLTRATRDINQYFPQRAFTASWVFVATWDF</sequence>
<gene>
    <name evidence="2" type="ORF">M9458_024467</name>
</gene>
<keyword evidence="3" id="KW-1185">Reference proteome</keyword>
<reference evidence="2 3" key="1">
    <citation type="submission" date="2024-05" db="EMBL/GenBank/DDBJ databases">
        <title>Genome sequencing and assembly of Indian major carp, Cirrhinus mrigala (Hamilton, 1822).</title>
        <authorList>
            <person name="Mohindra V."/>
            <person name="Chowdhury L.M."/>
            <person name="Lal K."/>
            <person name="Jena J.K."/>
        </authorList>
    </citation>
    <scope>NUCLEOTIDE SEQUENCE [LARGE SCALE GENOMIC DNA]</scope>
    <source>
        <strain evidence="2">CM1030</strain>
        <tissue evidence="2">Blood</tissue>
    </source>
</reference>
<name>A0ABD0PYA8_CIRMR</name>
<dbReference type="PANTHER" id="PTHR46160">
    <property type="entry name" value="ALPHA-TECTORIN-RELATED"/>
    <property type="match status" value="1"/>
</dbReference>
<evidence type="ECO:0000259" key="1">
    <source>
        <dbReference type="PROSITE" id="PS51220"/>
    </source>
</evidence>
<accession>A0ABD0PYA8</accession>
<evidence type="ECO:0000313" key="2">
    <source>
        <dbReference type="EMBL" id="KAL0179025.1"/>
    </source>
</evidence>
<feature type="non-terminal residue" evidence="2">
    <location>
        <position position="1"/>
    </location>
</feature>
<dbReference type="AlphaFoldDB" id="A0ABD0PYA8"/>
<feature type="non-terminal residue" evidence="2">
    <location>
        <position position="84"/>
    </location>
</feature>
<dbReference type="Pfam" id="PF06119">
    <property type="entry name" value="NIDO"/>
    <property type="match status" value="1"/>
</dbReference>
<proteinExistence type="predicted"/>
<dbReference type="Proteomes" id="UP001529510">
    <property type="component" value="Unassembled WGS sequence"/>
</dbReference>